<dbReference type="Proteomes" id="UP001165121">
    <property type="component" value="Unassembled WGS sequence"/>
</dbReference>
<dbReference type="PANTHER" id="PTHR40866:SF1">
    <property type="entry name" value="BED-TYPE DOMAIN-CONTAINING PROTEIN"/>
    <property type="match status" value="1"/>
</dbReference>
<evidence type="ECO:0000313" key="1">
    <source>
        <dbReference type="EMBL" id="GMF40077.1"/>
    </source>
</evidence>
<gene>
    <name evidence="1" type="ORF">Pfra01_001215500</name>
</gene>
<organism evidence="1 2">
    <name type="scientific">Phytophthora fragariaefolia</name>
    <dbReference type="NCBI Taxonomy" id="1490495"/>
    <lineage>
        <taxon>Eukaryota</taxon>
        <taxon>Sar</taxon>
        <taxon>Stramenopiles</taxon>
        <taxon>Oomycota</taxon>
        <taxon>Peronosporomycetes</taxon>
        <taxon>Peronosporales</taxon>
        <taxon>Peronosporaceae</taxon>
        <taxon>Phytophthora</taxon>
    </lineage>
</organism>
<dbReference type="AlphaFoldDB" id="A0A9W6XK57"/>
<accession>A0A9W6XK57</accession>
<proteinExistence type="predicted"/>
<dbReference type="OrthoDB" id="125086at2759"/>
<comment type="caution">
    <text evidence="1">The sequence shown here is derived from an EMBL/GenBank/DDBJ whole genome shotgun (WGS) entry which is preliminary data.</text>
</comment>
<sequence length="80" mass="9095">MPAFKDFKGIMTDMQKKGHHVGVAHETFELMTEDYPELKDYLATDATISHNPQFEAAVVKIIHGDQEKLTSEEKVRVSSF</sequence>
<dbReference type="PANTHER" id="PTHR40866">
    <property type="entry name" value="BED-TYPE DOMAIN-CONTAINING PROTEIN"/>
    <property type="match status" value="1"/>
</dbReference>
<name>A0A9W6XK57_9STRA</name>
<keyword evidence="2" id="KW-1185">Reference proteome</keyword>
<dbReference type="EMBL" id="BSXT01001225">
    <property type="protein sequence ID" value="GMF40077.1"/>
    <property type="molecule type" value="Genomic_DNA"/>
</dbReference>
<evidence type="ECO:0000313" key="2">
    <source>
        <dbReference type="Proteomes" id="UP001165121"/>
    </source>
</evidence>
<protein>
    <submittedName>
        <fullName evidence="1">Unnamed protein product</fullName>
    </submittedName>
</protein>
<reference evidence="1" key="1">
    <citation type="submission" date="2023-04" db="EMBL/GenBank/DDBJ databases">
        <title>Phytophthora fragariaefolia NBRC 109709.</title>
        <authorList>
            <person name="Ichikawa N."/>
            <person name="Sato H."/>
            <person name="Tonouchi N."/>
        </authorList>
    </citation>
    <scope>NUCLEOTIDE SEQUENCE</scope>
    <source>
        <strain evidence="1">NBRC 109709</strain>
    </source>
</reference>